<dbReference type="EMBL" id="JABANP010000016">
    <property type="protein sequence ID" value="KAF4695894.1"/>
    <property type="molecule type" value="Genomic_DNA"/>
</dbReference>
<dbReference type="OrthoDB" id="10486162at2759"/>
<evidence type="ECO:0000313" key="2">
    <source>
        <dbReference type="EMBL" id="KAF4695894.1"/>
    </source>
</evidence>
<comment type="caution">
    <text evidence="2">The sequence shown here is derived from an EMBL/GenBank/DDBJ whole genome shotgun (WGS) entry which is preliminary data.</text>
</comment>
<gene>
    <name evidence="2" type="ORF">FOZ60_003061</name>
</gene>
<feature type="compositionally biased region" description="Pro residues" evidence="1">
    <location>
        <begin position="52"/>
        <end position="64"/>
    </location>
</feature>
<proteinExistence type="predicted"/>
<sequence>MIRHPRYPDGPPPPMSGVISVRPRPKDGKPIDPTSYPYSLPPGTSVRQSSIHPPPCPPPPYPPPDVVVQCQQGPSANVKTEYIDREVEVPVTKVVHKIIEIPVPQKTVNKPVVKTVQKIVEVPQVEYVDKYVDVPVKKYVEVVKEVRVPQVVKKYVEKVVEYTPPESSRSSSELGADKDDQCGGFLAAG</sequence>
<organism evidence="2 3">
    <name type="scientific">Perkinsus olseni</name>
    <name type="common">Perkinsus atlanticus</name>
    <dbReference type="NCBI Taxonomy" id="32597"/>
    <lineage>
        <taxon>Eukaryota</taxon>
        <taxon>Sar</taxon>
        <taxon>Alveolata</taxon>
        <taxon>Perkinsozoa</taxon>
        <taxon>Perkinsea</taxon>
        <taxon>Perkinsida</taxon>
        <taxon>Perkinsidae</taxon>
        <taxon>Perkinsus</taxon>
    </lineage>
</organism>
<evidence type="ECO:0000256" key="1">
    <source>
        <dbReference type="SAM" id="MobiDB-lite"/>
    </source>
</evidence>
<evidence type="ECO:0000313" key="3">
    <source>
        <dbReference type="Proteomes" id="UP000541610"/>
    </source>
</evidence>
<protein>
    <submittedName>
        <fullName evidence="2">Uncharacterized protein</fullName>
    </submittedName>
</protein>
<reference evidence="2 3" key="1">
    <citation type="submission" date="2020-04" db="EMBL/GenBank/DDBJ databases">
        <title>Perkinsus olseni comparative genomics.</title>
        <authorList>
            <person name="Bogema D.R."/>
        </authorList>
    </citation>
    <scope>NUCLEOTIDE SEQUENCE [LARGE SCALE GENOMIC DNA]</scope>
    <source>
        <strain evidence="2">00978-12</strain>
    </source>
</reference>
<name>A0A7J6PI66_PEROL</name>
<dbReference type="AlphaFoldDB" id="A0A7J6PI66"/>
<feature type="region of interest" description="Disordered" evidence="1">
    <location>
        <begin position="1"/>
        <end position="64"/>
    </location>
</feature>
<accession>A0A7J6PI66</accession>
<dbReference type="Proteomes" id="UP000541610">
    <property type="component" value="Unassembled WGS sequence"/>
</dbReference>
<feature type="region of interest" description="Disordered" evidence="1">
    <location>
        <begin position="163"/>
        <end position="189"/>
    </location>
</feature>